<feature type="domain" description="C2H2-type" evidence="3">
    <location>
        <begin position="169"/>
        <end position="200"/>
    </location>
</feature>
<dbReference type="STRING" id="619300.G3AS22"/>
<feature type="region of interest" description="Disordered" evidence="2">
    <location>
        <begin position="191"/>
        <end position="272"/>
    </location>
</feature>
<dbReference type="GeneID" id="18874339"/>
<keyword evidence="5" id="KW-1185">Reference proteome</keyword>
<reference evidence="4 5" key="1">
    <citation type="journal article" date="2011" name="Proc. Natl. Acad. Sci. U.S.A.">
        <title>Comparative genomics of xylose-fermenting fungi for enhanced biofuel production.</title>
        <authorList>
            <person name="Wohlbach D.J."/>
            <person name="Kuo A."/>
            <person name="Sato T.K."/>
            <person name="Potts K.M."/>
            <person name="Salamov A.A."/>
            <person name="LaButti K.M."/>
            <person name="Sun H."/>
            <person name="Clum A."/>
            <person name="Pangilinan J.L."/>
            <person name="Lindquist E.A."/>
            <person name="Lucas S."/>
            <person name="Lapidus A."/>
            <person name="Jin M."/>
            <person name="Gunawan C."/>
            <person name="Balan V."/>
            <person name="Dale B.E."/>
            <person name="Jeffries T.W."/>
            <person name="Zinkel R."/>
            <person name="Barry K.W."/>
            <person name="Grigoriev I.V."/>
            <person name="Gasch A.P."/>
        </authorList>
    </citation>
    <scope>NUCLEOTIDE SEQUENCE [LARGE SCALE GENOMIC DNA]</scope>
    <source>
        <strain evidence="5">NRRL Y-27907 / 11-Y1</strain>
    </source>
</reference>
<evidence type="ECO:0000259" key="3">
    <source>
        <dbReference type="PROSITE" id="PS50157"/>
    </source>
</evidence>
<feature type="region of interest" description="Disordered" evidence="2">
    <location>
        <begin position="346"/>
        <end position="373"/>
    </location>
</feature>
<dbReference type="eggNOG" id="ENOG502S48N">
    <property type="taxonomic scope" value="Eukaryota"/>
</dbReference>
<keyword evidence="1" id="KW-0479">Metal-binding</keyword>
<dbReference type="AlphaFoldDB" id="G3AS22"/>
<evidence type="ECO:0000313" key="4">
    <source>
        <dbReference type="EMBL" id="EGW31871.1"/>
    </source>
</evidence>
<dbReference type="InterPro" id="IPR013087">
    <property type="entry name" value="Znf_C2H2_type"/>
</dbReference>
<dbReference type="OrthoDB" id="1939603at2759"/>
<accession>G3AS22</accession>
<dbReference type="InterPro" id="IPR039327">
    <property type="entry name" value="CON7-like"/>
</dbReference>
<feature type="region of interest" description="Disordered" evidence="2">
    <location>
        <begin position="61"/>
        <end position="92"/>
    </location>
</feature>
<dbReference type="Gene3D" id="3.30.160.60">
    <property type="entry name" value="Classic Zinc Finger"/>
    <property type="match status" value="1"/>
</dbReference>
<dbReference type="EMBL" id="GL996503">
    <property type="protein sequence ID" value="EGW31871.1"/>
    <property type="molecule type" value="Genomic_DNA"/>
</dbReference>
<dbReference type="GO" id="GO:0006355">
    <property type="term" value="P:regulation of DNA-templated transcription"/>
    <property type="evidence" value="ECO:0007669"/>
    <property type="project" value="InterPro"/>
</dbReference>
<keyword evidence="1" id="KW-0863">Zinc-finger</keyword>
<protein>
    <recommendedName>
        <fullName evidence="3">C2H2-type domain-containing protein</fullName>
    </recommendedName>
</protein>
<name>G3AS22_SPAPN</name>
<feature type="compositionally biased region" description="Polar residues" evidence="2">
    <location>
        <begin position="254"/>
        <end position="272"/>
    </location>
</feature>
<gene>
    <name evidence="4" type="ORF">SPAPADRAFT_62481</name>
</gene>
<proteinExistence type="predicted"/>
<dbReference type="HOGENOM" id="CLU_642486_0_0_1"/>
<feature type="compositionally biased region" description="Basic residues" evidence="2">
    <location>
        <begin position="191"/>
        <end position="200"/>
    </location>
</feature>
<dbReference type="PROSITE" id="PS00028">
    <property type="entry name" value="ZINC_FINGER_C2H2_1"/>
    <property type="match status" value="1"/>
</dbReference>
<dbReference type="PROSITE" id="PS50157">
    <property type="entry name" value="ZINC_FINGER_C2H2_2"/>
    <property type="match status" value="1"/>
</dbReference>
<dbReference type="Proteomes" id="UP000000709">
    <property type="component" value="Unassembled WGS sequence"/>
</dbReference>
<dbReference type="KEGG" id="spaa:SPAPADRAFT_62481"/>
<keyword evidence="1" id="KW-0862">Zinc</keyword>
<dbReference type="GO" id="GO:0008270">
    <property type="term" value="F:zinc ion binding"/>
    <property type="evidence" value="ECO:0007669"/>
    <property type="project" value="UniProtKB-KW"/>
</dbReference>
<evidence type="ECO:0000256" key="1">
    <source>
        <dbReference type="PROSITE-ProRule" id="PRU00042"/>
    </source>
</evidence>
<dbReference type="RefSeq" id="XP_007376649.1">
    <property type="nucleotide sequence ID" value="XM_007376587.1"/>
</dbReference>
<feature type="compositionally biased region" description="Polar residues" evidence="2">
    <location>
        <begin position="363"/>
        <end position="373"/>
    </location>
</feature>
<evidence type="ECO:0000313" key="5">
    <source>
        <dbReference type="Proteomes" id="UP000000709"/>
    </source>
</evidence>
<dbReference type="InParanoid" id="G3AS22"/>
<dbReference type="PANTHER" id="PTHR36167">
    <property type="entry name" value="C2H2 FINGER DOMAIN TRANSCRIPTION FACTOR (EUROFUNG)-RELATED"/>
    <property type="match status" value="1"/>
</dbReference>
<feature type="compositionally biased region" description="Low complexity" evidence="2">
    <location>
        <begin position="227"/>
        <end position="240"/>
    </location>
</feature>
<dbReference type="PANTHER" id="PTHR36167:SF3">
    <property type="entry name" value="C2H2 FINGER DOMAIN TRANSCRIPTION FACTOR (EUROFUNG)-RELATED"/>
    <property type="match status" value="1"/>
</dbReference>
<sequence length="373" mass="41693">MGFQNGQIKDETTETPNGVLTSASANYKNMAINSILTKPKEHNKLVLPPIDSSINSLSNSDIPNHYYNEQQYKPTDTNGSSSSPEYVNTSTNTVDPYQRSYVMQMNQTYIANYPYMQPTYNAAPHQMLPTGAPIHHSLQQYHPGAPGMDIANKRGRRFRRRYNQIVRKYSCSYPGCIKSYGSLNHLNTHIVTKKHGHRKSKADFQNTNNDRNKDINIKEQSISTGNQSQQQHQQQQQQQQNDYSSGNYWYGNYPPQQQLRASSTASMETSNSMNQRQTPSYMYYHQPYPTTAAAAVASAPLAPPPSVITQPLPHHSATQRYPTIPMYPSMGIQQVYQPPALVAVAGAGSSNDNLEPSGESQKDTNTAINQGLP</sequence>
<evidence type="ECO:0000256" key="2">
    <source>
        <dbReference type="SAM" id="MobiDB-lite"/>
    </source>
</evidence>
<organism evidence="5">
    <name type="scientific">Spathaspora passalidarum (strain NRRL Y-27907 / 11-Y1)</name>
    <dbReference type="NCBI Taxonomy" id="619300"/>
    <lineage>
        <taxon>Eukaryota</taxon>
        <taxon>Fungi</taxon>
        <taxon>Dikarya</taxon>
        <taxon>Ascomycota</taxon>
        <taxon>Saccharomycotina</taxon>
        <taxon>Pichiomycetes</taxon>
        <taxon>Debaryomycetaceae</taxon>
        <taxon>Spathaspora</taxon>
    </lineage>
</organism>
<feature type="compositionally biased region" description="Polar residues" evidence="2">
    <location>
        <begin position="67"/>
        <end position="92"/>
    </location>
</feature>